<evidence type="ECO:0000313" key="8">
    <source>
        <dbReference type="EMBL" id="URI11653.1"/>
    </source>
</evidence>
<feature type="domain" description="ABC3 transporter permease C-terminal" evidence="7">
    <location>
        <begin position="280"/>
        <end position="402"/>
    </location>
</feature>
<feature type="transmembrane region" description="Helical" evidence="6">
    <location>
        <begin position="426"/>
        <end position="446"/>
    </location>
</feature>
<evidence type="ECO:0000256" key="6">
    <source>
        <dbReference type="SAM" id="Phobius"/>
    </source>
</evidence>
<evidence type="ECO:0000259" key="7">
    <source>
        <dbReference type="Pfam" id="PF02687"/>
    </source>
</evidence>
<feature type="transmembrane region" description="Helical" evidence="6">
    <location>
        <begin position="733"/>
        <end position="756"/>
    </location>
</feature>
<feature type="transmembrane region" description="Helical" evidence="6">
    <location>
        <begin position="372"/>
        <end position="395"/>
    </location>
</feature>
<gene>
    <name evidence="8" type="ORF">MW290_22270</name>
</gene>
<evidence type="ECO:0000256" key="3">
    <source>
        <dbReference type="ARBA" id="ARBA00022692"/>
    </source>
</evidence>
<dbReference type="InterPro" id="IPR038766">
    <property type="entry name" value="Membrane_comp_ABC_pdt"/>
</dbReference>
<evidence type="ECO:0000256" key="5">
    <source>
        <dbReference type="ARBA" id="ARBA00023136"/>
    </source>
</evidence>
<feature type="transmembrane region" description="Helical" evidence="6">
    <location>
        <begin position="777"/>
        <end position="806"/>
    </location>
</feature>
<feature type="transmembrane region" description="Helical" evidence="6">
    <location>
        <begin position="452"/>
        <end position="474"/>
    </location>
</feature>
<keyword evidence="3 6" id="KW-0812">Transmembrane</keyword>
<organism evidence="8 9">
    <name type="scientific">Aquincola tertiaricarbonis</name>
    <dbReference type="NCBI Taxonomy" id="391953"/>
    <lineage>
        <taxon>Bacteria</taxon>
        <taxon>Pseudomonadati</taxon>
        <taxon>Pseudomonadota</taxon>
        <taxon>Betaproteobacteria</taxon>
        <taxon>Burkholderiales</taxon>
        <taxon>Sphaerotilaceae</taxon>
        <taxon>Aquincola</taxon>
    </lineage>
</organism>
<dbReference type="RefSeq" id="WP_250199845.1">
    <property type="nucleotide sequence ID" value="NZ_CP097636.1"/>
</dbReference>
<dbReference type="Proteomes" id="UP001056201">
    <property type="component" value="Chromosome 2"/>
</dbReference>
<feature type="transmembrane region" description="Helical" evidence="6">
    <location>
        <begin position="324"/>
        <end position="352"/>
    </location>
</feature>
<keyword evidence="9" id="KW-1185">Reference proteome</keyword>
<protein>
    <submittedName>
        <fullName evidence="8">FtsX-like permease family protein</fullName>
    </submittedName>
</protein>
<sequence>MRHALQLLRKLSLPEWRAHPWRHAVALLAVALGVALAFSVHLINGSALSEFSAAVRAANGEPDLTLRCAVREGCADSLLDTVAAADGVALATPVVEVDTYALPAPAAASAASASGAASAASAPAGPGAGRVALQVLGVDALQIAAVAPALLPRPADGQPRTAFLDPDRLFLNIAAQQRLGVQPGDALRLQRGLDTFTLQVAGSVAAGGGPLAVIDIAGAQQHFGQLGRLSRIDLRLAAGTSAAQWLQRTPLPPALKAAAADDAAQKVSSLSRAYRVNLTVLALVALFVGGFLVFSVLALSVAQRTPVFALLGVLGLGATERRRLVLLECLMVGVAGSAAGLLLGTGMAQLALRWLAGDLGGGYFPGVAPALVFSWPAAAAFGALGVVAALAGGWVPARQAAALAPAQALKGLGGTAGPAPSRWRPVLLLAVGGLLALLPPIGGLPLAAYASVAALLLGGIACVPLAVDALLALLHPRRSPLLLLAVERARHESAAATVAVAGVVASLSLAVALTVMVSSFRQGVSQWLDSVLPADLYARTATSSAAADQAFLPPDFVQAAAAVPGVARVQGLRVRSISLAADQPSVSLIARPLDQPARQLPMVEPPRPPVAGEIGAYVSEAMVTLYGARPGSLLQLPLGPGAGTPVRVLGVWRDYARQFGAVALDQADYRRLTGDTRVNDLALWLSPEAPVDKVQAALRQLAPDPALIEFAVPAQIRAMSLAIFDRSFAVTRYLQALAIGIGLFGIAASFSAQVLARRREFGLLAHLGFTRRQIIGVVAGEGAAWTAGGALVGLGLGLLVSVVLVQVVNPQSFHWTMDMVLPAGRLAALCAAVMAAGSLTAAVSARAAASGDAVLAVKEDW</sequence>
<accession>A0ABY4SF92</accession>
<dbReference type="EMBL" id="CP097636">
    <property type="protein sequence ID" value="URI11653.1"/>
    <property type="molecule type" value="Genomic_DNA"/>
</dbReference>
<evidence type="ECO:0000256" key="2">
    <source>
        <dbReference type="ARBA" id="ARBA00022475"/>
    </source>
</evidence>
<evidence type="ECO:0000256" key="4">
    <source>
        <dbReference type="ARBA" id="ARBA00022989"/>
    </source>
</evidence>
<comment type="subcellular location">
    <subcellularLocation>
        <location evidence="1">Cell membrane</location>
        <topology evidence="1">Multi-pass membrane protein</topology>
    </subcellularLocation>
</comment>
<feature type="transmembrane region" description="Helical" evidence="6">
    <location>
        <begin position="494"/>
        <end position="517"/>
    </location>
</feature>
<feature type="domain" description="ABC3 transporter permease C-terminal" evidence="7">
    <location>
        <begin position="736"/>
        <end position="850"/>
    </location>
</feature>
<evidence type="ECO:0000256" key="1">
    <source>
        <dbReference type="ARBA" id="ARBA00004651"/>
    </source>
</evidence>
<dbReference type="Pfam" id="PF02687">
    <property type="entry name" value="FtsX"/>
    <property type="match status" value="2"/>
</dbReference>
<keyword evidence="2" id="KW-1003">Cell membrane</keyword>
<dbReference type="PANTHER" id="PTHR30287:SF2">
    <property type="entry name" value="BLL1001 PROTEIN"/>
    <property type="match status" value="1"/>
</dbReference>
<feature type="transmembrane region" description="Helical" evidence="6">
    <location>
        <begin position="278"/>
        <end position="303"/>
    </location>
</feature>
<dbReference type="InterPro" id="IPR003838">
    <property type="entry name" value="ABC3_permease_C"/>
</dbReference>
<dbReference type="PANTHER" id="PTHR30287">
    <property type="entry name" value="MEMBRANE COMPONENT OF PREDICTED ABC SUPERFAMILY METABOLITE UPTAKE TRANSPORTER"/>
    <property type="match status" value="1"/>
</dbReference>
<name>A0ABY4SF92_AQUTE</name>
<reference evidence="8" key="1">
    <citation type="submission" date="2022-05" db="EMBL/GenBank/DDBJ databases">
        <title>An RpoN-dependent PEP-CTERM gene is involved in floc formation of an Aquincola tertiaricarbonis strain.</title>
        <authorList>
            <person name="Qiu D."/>
            <person name="Xia M."/>
        </authorList>
    </citation>
    <scope>NUCLEOTIDE SEQUENCE</scope>
    <source>
        <strain evidence="8">RN12</strain>
    </source>
</reference>
<keyword evidence="4 6" id="KW-1133">Transmembrane helix</keyword>
<feature type="transmembrane region" description="Helical" evidence="6">
    <location>
        <begin position="826"/>
        <end position="849"/>
    </location>
</feature>
<keyword evidence="5 6" id="KW-0472">Membrane</keyword>
<proteinExistence type="predicted"/>
<evidence type="ECO:0000313" key="9">
    <source>
        <dbReference type="Proteomes" id="UP001056201"/>
    </source>
</evidence>